<feature type="non-terminal residue" evidence="1">
    <location>
        <position position="1"/>
    </location>
</feature>
<gene>
    <name evidence="1" type="ORF">GGX14DRAFT_331655</name>
</gene>
<organism evidence="1 2">
    <name type="scientific">Mycena pura</name>
    <dbReference type="NCBI Taxonomy" id="153505"/>
    <lineage>
        <taxon>Eukaryota</taxon>
        <taxon>Fungi</taxon>
        <taxon>Dikarya</taxon>
        <taxon>Basidiomycota</taxon>
        <taxon>Agaricomycotina</taxon>
        <taxon>Agaricomycetes</taxon>
        <taxon>Agaricomycetidae</taxon>
        <taxon>Agaricales</taxon>
        <taxon>Marasmiineae</taxon>
        <taxon>Mycenaceae</taxon>
        <taxon>Mycena</taxon>
    </lineage>
</organism>
<evidence type="ECO:0000313" key="1">
    <source>
        <dbReference type="EMBL" id="KAJ7228149.1"/>
    </source>
</evidence>
<feature type="non-terminal residue" evidence="1">
    <location>
        <position position="57"/>
    </location>
</feature>
<evidence type="ECO:0008006" key="3">
    <source>
        <dbReference type="Google" id="ProtNLM"/>
    </source>
</evidence>
<protein>
    <recommendedName>
        <fullName evidence="3">F-box domain-containing protein</fullName>
    </recommendedName>
</protein>
<accession>A0AAD7E4A0</accession>
<name>A0AAD7E4A0_9AGAR</name>
<keyword evidence="2" id="KW-1185">Reference proteome</keyword>
<dbReference type="EMBL" id="JARJCW010000002">
    <property type="protein sequence ID" value="KAJ7228149.1"/>
    <property type="molecule type" value="Genomic_DNA"/>
</dbReference>
<dbReference type="Gene3D" id="1.20.1280.50">
    <property type="match status" value="1"/>
</dbReference>
<comment type="caution">
    <text evidence="1">The sequence shown here is derived from an EMBL/GenBank/DDBJ whole genome shotgun (WGS) entry which is preliminary data.</text>
</comment>
<dbReference type="Proteomes" id="UP001219525">
    <property type="component" value="Unassembled WGS sequence"/>
</dbReference>
<evidence type="ECO:0000313" key="2">
    <source>
        <dbReference type="Proteomes" id="UP001219525"/>
    </source>
</evidence>
<reference evidence="1" key="1">
    <citation type="submission" date="2023-03" db="EMBL/GenBank/DDBJ databases">
        <title>Massive genome expansion in bonnet fungi (Mycena s.s.) driven by repeated elements and novel gene families across ecological guilds.</title>
        <authorList>
            <consortium name="Lawrence Berkeley National Laboratory"/>
            <person name="Harder C.B."/>
            <person name="Miyauchi S."/>
            <person name="Viragh M."/>
            <person name="Kuo A."/>
            <person name="Thoen E."/>
            <person name="Andreopoulos B."/>
            <person name="Lu D."/>
            <person name="Skrede I."/>
            <person name="Drula E."/>
            <person name="Henrissat B."/>
            <person name="Morin E."/>
            <person name="Kohler A."/>
            <person name="Barry K."/>
            <person name="LaButti K."/>
            <person name="Morin E."/>
            <person name="Salamov A."/>
            <person name="Lipzen A."/>
            <person name="Mereny Z."/>
            <person name="Hegedus B."/>
            <person name="Baldrian P."/>
            <person name="Stursova M."/>
            <person name="Weitz H."/>
            <person name="Taylor A."/>
            <person name="Grigoriev I.V."/>
            <person name="Nagy L.G."/>
            <person name="Martin F."/>
            <person name="Kauserud H."/>
        </authorList>
    </citation>
    <scope>NUCLEOTIDE SEQUENCE</scope>
    <source>
        <strain evidence="1">9144</strain>
    </source>
</reference>
<dbReference type="AlphaFoldDB" id="A0AAD7E4A0"/>
<sequence length="57" mass="6555">SIVYPVLTLPPEITSEIFIRCLPAETVDVVCTRNAPLLPMQICRTWRQIAISMRVLW</sequence>
<proteinExistence type="predicted"/>